<evidence type="ECO:0000313" key="6">
    <source>
        <dbReference type="EMBL" id="ATW24277.1"/>
    </source>
</evidence>
<dbReference type="InterPro" id="IPR013762">
    <property type="entry name" value="Integrase-like_cat_sf"/>
</dbReference>
<dbReference type="GO" id="GO:0006310">
    <property type="term" value="P:DNA recombination"/>
    <property type="evidence" value="ECO:0007669"/>
    <property type="project" value="UniProtKB-KW"/>
</dbReference>
<dbReference type="RefSeq" id="WP_148133456.1">
    <property type="nucleotide sequence ID" value="NZ_CP017634.1"/>
</dbReference>
<keyword evidence="7" id="KW-1185">Reference proteome</keyword>
<evidence type="ECO:0000256" key="2">
    <source>
        <dbReference type="ARBA" id="ARBA00023125"/>
    </source>
</evidence>
<feature type="region of interest" description="Disordered" evidence="4">
    <location>
        <begin position="1"/>
        <end position="21"/>
    </location>
</feature>
<dbReference type="PANTHER" id="PTHR30349">
    <property type="entry name" value="PHAGE INTEGRASE-RELATED"/>
    <property type="match status" value="1"/>
</dbReference>
<dbReference type="EMBL" id="CP017634">
    <property type="protein sequence ID" value="ATW24277.1"/>
    <property type="molecule type" value="Genomic_DNA"/>
</dbReference>
<keyword evidence="2" id="KW-0238">DNA-binding</keyword>
<dbReference type="AlphaFoldDB" id="A0A3G1KPA1"/>
<evidence type="ECO:0000313" key="7">
    <source>
        <dbReference type="Proteomes" id="UP000323521"/>
    </source>
</evidence>
<dbReference type="OrthoDB" id="9771888at2"/>
<organism evidence="6 7">
    <name type="scientific">Formimonas warabiya</name>
    <dbReference type="NCBI Taxonomy" id="1761012"/>
    <lineage>
        <taxon>Bacteria</taxon>
        <taxon>Bacillati</taxon>
        <taxon>Bacillota</taxon>
        <taxon>Clostridia</taxon>
        <taxon>Eubacteriales</taxon>
        <taxon>Peptococcaceae</taxon>
        <taxon>Candidatus Formimonas</taxon>
    </lineage>
</organism>
<protein>
    <recommendedName>
        <fullName evidence="5">Tyr recombinase domain-containing protein</fullName>
    </recommendedName>
</protein>
<dbReference type="PROSITE" id="PS51898">
    <property type="entry name" value="TYR_RECOMBINASE"/>
    <property type="match status" value="1"/>
</dbReference>
<evidence type="ECO:0000256" key="4">
    <source>
        <dbReference type="SAM" id="MobiDB-lite"/>
    </source>
</evidence>
<feature type="domain" description="Tyr recombinase" evidence="5">
    <location>
        <begin position="11"/>
        <end position="207"/>
    </location>
</feature>
<dbReference type="Gene3D" id="1.10.443.10">
    <property type="entry name" value="Intergrase catalytic core"/>
    <property type="match status" value="1"/>
</dbReference>
<gene>
    <name evidence="6" type="ORF">DCMF_05270</name>
</gene>
<name>A0A3G1KPA1_FORW1</name>
<evidence type="ECO:0000256" key="3">
    <source>
        <dbReference type="ARBA" id="ARBA00023172"/>
    </source>
</evidence>
<dbReference type="GO" id="GO:0015074">
    <property type="term" value="P:DNA integration"/>
    <property type="evidence" value="ECO:0007669"/>
    <property type="project" value="InterPro"/>
</dbReference>
<dbReference type="InterPro" id="IPR002104">
    <property type="entry name" value="Integrase_catalytic"/>
</dbReference>
<dbReference type="KEGG" id="fwa:DCMF_05270"/>
<dbReference type="Pfam" id="PF00589">
    <property type="entry name" value="Phage_integrase"/>
    <property type="match status" value="1"/>
</dbReference>
<dbReference type="SUPFAM" id="SSF56349">
    <property type="entry name" value="DNA breaking-rejoining enzymes"/>
    <property type="match status" value="1"/>
</dbReference>
<accession>A0A3G1KPA1</accession>
<evidence type="ECO:0000256" key="1">
    <source>
        <dbReference type="ARBA" id="ARBA00008857"/>
    </source>
</evidence>
<comment type="similarity">
    <text evidence="1">Belongs to the 'phage' integrase family.</text>
</comment>
<sequence>MNRKTANNKDRRSSYKPQQALGRSSALPDLCCNNIIVKSLDDYSIYTKKYSHPELIDIKLDDLYVDEKTSGNDESFVTLRGKGNKLRNVNLSPKTVKLIQSYLNEFHPKENRSAPLFYTKRAGSLWPLSVDSVSRILKETADKARLGVPDIPERIHCHLLRKSRAMHLYIAGVPLPAIMELLGHASMNTTSGFYAFVTWEMVSEAMKKANEGHLEGEMLWKEPNVRKQLYTLD</sequence>
<dbReference type="PANTHER" id="PTHR30349:SF41">
    <property type="entry name" value="INTEGRASE_RECOMBINASE PROTEIN MJ0367-RELATED"/>
    <property type="match status" value="1"/>
</dbReference>
<keyword evidence="3" id="KW-0233">DNA recombination</keyword>
<dbReference type="Proteomes" id="UP000323521">
    <property type="component" value="Chromosome"/>
</dbReference>
<evidence type="ECO:0000259" key="5">
    <source>
        <dbReference type="PROSITE" id="PS51898"/>
    </source>
</evidence>
<dbReference type="GO" id="GO:0003677">
    <property type="term" value="F:DNA binding"/>
    <property type="evidence" value="ECO:0007669"/>
    <property type="project" value="UniProtKB-KW"/>
</dbReference>
<reference evidence="6 7" key="1">
    <citation type="submission" date="2016-10" db="EMBL/GenBank/DDBJ databases">
        <title>Complete Genome Sequence of Peptococcaceae strain DCMF.</title>
        <authorList>
            <person name="Edwards R.J."/>
            <person name="Holland S.I."/>
            <person name="Deshpande N.P."/>
            <person name="Wong Y.K."/>
            <person name="Ertan H."/>
            <person name="Manefield M."/>
            <person name="Russell T.L."/>
            <person name="Lee M.J."/>
        </authorList>
    </citation>
    <scope>NUCLEOTIDE SEQUENCE [LARGE SCALE GENOMIC DNA]</scope>
    <source>
        <strain evidence="6 7">DCMF</strain>
    </source>
</reference>
<proteinExistence type="inferred from homology"/>
<dbReference type="InterPro" id="IPR050090">
    <property type="entry name" value="Tyrosine_recombinase_XerCD"/>
</dbReference>
<dbReference type="InterPro" id="IPR011010">
    <property type="entry name" value="DNA_brk_join_enz"/>
</dbReference>